<name>A0ABD0LP66_9CAEN</name>
<dbReference type="Proteomes" id="UP001519460">
    <property type="component" value="Unassembled WGS sequence"/>
</dbReference>
<gene>
    <name evidence="1" type="ORF">BaRGS_00007878</name>
</gene>
<accession>A0ABD0LP66</accession>
<organism evidence="1 2">
    <name type="scientific">Batillaria attramentaria</name>
    <dbReference type="NCBI Taxonomy" id="370345"/>
    <lineage>
        <taxon>Eukaryota</taxon>
        <taxon>Metazoa</taxon>
        <taxon>Spiralia</taxon>
        <taxon>Lophotrochozoa</taxon>
        <taxon>Mollusca</taxon>
        <taxon>Gastropoda</taxon>
        <taxon>Caenogastropoda</taxon>
        <taxon>Sorbeoconcha</taxon>
        <taxon>Cerithioidea</taxon>
        <taxon>Batillariidae</taxon>
        <taxon>Batillaria</taxon>
    </lineage>
</organism>
<evidence type="ECO:0000313" key="1">
    <source>
        <dbReference type="EMBL" id="KAK7500998.1"/>
    </source>
</evidence>
<keyword evidence="2" id="KW-1185">Reference proteome</keyword>
<dbReference type="EMBL" id="JACVVK020000034">
    <property type="protein sequence ID" value="KAK7500998.1"/>
    <property type="molecule type" value="Genomic_DNA"/>
</dbReference>
<protein>
    <submittedName>
        <fullName evidence="1">Uncharacterized protein</fullName>
    </submittedName>
</protein>
<comment type="caution">
    <text evidence="1">The sequence shown here is derived from an EMBL/GenBank/DDBJ whole genome shotgun (WGS) entry which is preliminary data.</text>
</comment>
<proteinExistence type="predicted"/>
<sequence length="90" mass="10448">ARDDSPFEKKKGMDDIVTEEPERRLIGRAACCFFVEVDRPLERQQWSEDDRRWPDFCPSACLGNFNVPERHKTLKNRDDGEPGDSLDSYG</sequence>
<dbReference type="AlphaFoldDB" id="A0ABD0LP66"/>
<feature type="non-terminal residue" evidence="1">
    <location>
        <position position="1"/>
    </location>
</feature>
<evidence type="ECO:0000313" key="2">
    <source>
        <dbReference type="Proteomes" id="UP001519460"/>
    </source>
</evidence>
<reference evidence="1 2" key="1">
    <citation type="journal article" date="2023" name="Sci. Data">
        <title>Genome assembly of the Korean intertidal mud-creeper Batillaria attramentaria.</title>
        <authorList>
            <person name="Patra A.K."/>
            <person name="Ho P.T."/>
            <person name="Jun S."/>
            <person name="Lee S.J."/>
            <person name="Kim Y."/>
            <person name="Won Y.J."/>
        </authorList>
    </citation>
    <scope>NUCLEOTIDE SEQUENCE [LARGE SCALE GENOMIC DNA]</scope>
    <source>
        <strain evidence="1">Wonlab-2016</strain>
    </source>
</reference>